<dbReference type="Proteomes" id="UP000183810">
    <property type="component" value="Chromosome"/>
</dbReference>
<evidence type="ECO:0000313" key="2">
    <source>
        <dbReference type="EMBL" id="APE36911.1"/>
    </source>
</evidence>
<sequence length="103" mass="11344">MAEFRLTSQGTIELTCTDEEGCPLAQRWFAERIDLVTASRSVTPDDGPAFMRALLQPFLMSHERGTWAAKTNGPEPCRAQDRRANHRATVAAAGRTGSATRPR</sequence>
<keyword evidence="3" id="KW-1185">Reference proteome</keyword>
<dbReference type="EMBL" id="CP018082">
    <property type="protein sequence ID" value="APE36911.1"/>
    <property type="molecule type" value="Genomic_DNA"/>
</dbReference>
<accession>A0A1J0VY94</accession>
<dbReference type="KEGG" id="nsl:BOX37_26595"/>
<evidence type="ECO:0000256" key="1">
    <source>
        <dbReference type="SAM" id="MobiDB-lite"/>
    </source>
</evidence>
<reference evidence="2" key="1">
    <citation type="submission" date="2016-11" db="EMBL/GenBank/DDBJ databases">
        <authorList>
            <person name="Jaros S."/>
            <person name="Januszkiewicz K."/>
            <person name="Wedrychowicz H."/>
        </authorList>
    </citation>
    <scope>NUCLEOTIDE SEQUENCE [LARGE SCALE GENOMIC DNA]</scope>
    <source>
        <strain evidence="2">Y48</strain>
    </source>
</reference>
<proteinExistence type="predicted"/>
<evidence type="ECO:0000313" key="3">
    <source>
        <dbReference type="Proteomes" id="UP000183810"/>
    </source>
</evidence>
<dbReference type="AlphaFoldDB" id="A0A1J0VY94"/>
<organism evidence="2 3">
    <name type="scientific">Nocardia mangyaensis</name>
    <dbReference type="NCBI Taxonomy" id="2213200"/>
    <lineage>
        <taxon>Bacteria</taxon>
        <taxon>Bacillati</taxon>
        <taxon>Actinomycetota</taxon>
        <taxon>Actinomycetes</taxon>
        <taxon>Mycobacteriales</taxon>
        <taxon>Nocardiaceae</taxon>
        <taxon>Nocardia</taxon>
    </lineage>
</organism>
<name>A0A1J0VY94_9NOCA</name>
<feature type="region of interest" description="Disordered" evidence="1">
    <location>
        <begin position="71"/>
        <end position="103"/>
    </location>
</feature>
<protein>
    <submittedName>
        <fullName evidence="2">Uncharacterized protein</fullName>
    </submittedName>
</protein>
<gene>
    <name evidence="2" type="ORF">BOX37_26595</name>
</gene>